<reference evidence="6" key="1">
    <citation type="submission" date="2017-06" db="EMBL/GenBank/DDBJ databases">
        <authorList>
            <person name="Varghese N."/>
            <person name="Submissions S."/>
        </authorList>
    </citation>
    <scope>NUCLEOTIDE SEQUENCE [LARGE SCALE GENOMIC DNA]</scope>
    <source>
        <strain evidence="6">DSM 46839</strain>
    </source>
</reference>
<dbReference type="PANTHER" id="PTHR33154:SF18">
    <property type="entry name" value="ARSENICAL RESISTANCE OPERON REPRESSOR"/>
    <property type="match status" value="1"/>
</dbReference>
<dbReference type="GO" id="GO:0003677">
    <property type="term" value="F:DNA binding"/>
    <property type="evidence" value="ECO:0007669"/>
    <property type="project" value="UniProtKB-KW"/>
</dbReference>
<dbReference type="NCBIfam" id="NF033788">
    <property type="entry name" value="HTH_metalloreg"/>
    <property type="match status" value="1"/>
</dbReference>
<evidence type="ECO:0000256" key="1">
    <source>
        <dbReference type="ARBA" id="ARBA00023015"/>
    </source>
</evidence>
<dbReference type="PANTHER" id="PTHR33154">
    <property type="entry name" value="TRANSCRIPTIONAL REGULATOR, ARSR FAMILY"/>
    <property type="match status" value="1"/>
</dbReference>
<proteinExistence type="predicted"/>
<dbReference type="InterPro" id="IPR036388">
    <property type="entry name" value="WH-like_DNA-bd_sf"/>
</dbReference>
<dbReference type="InterPro" id="IPR051081">
    <property type="entry name" value="HTH_MetalResp_TranReg"/>
</dbReference>
<dbReference type="AlphaFoldDB" id="A0A239I3H7"/>
<evidence type="ECO:0000259" key="4">
    <source>
        <dbReference type="PROSITE" id="PS50987"/>
    </source>
</evidence>
<dbReference type="SMART" id="SM00418">
    <property type="entry name" value="HTH_ARSR"/>
    <property type="match status" value="1"/>
</dbReference>
<sequence length="137" mass="14371">MTTTACHTRGMRQDLDVRLLDPGAFVPAADRARLLAPQLKALSDPNRLHLLLLLADGPRSVRELADLSGMGQTLVSHHLAPLREQGLVTVTPRGRSNVHALCCEALAGPVRLLATLAALTPEGADACCTPADAPAAT</sequence>
<accession>A0A239I3H7</accession>
<evidence type="ECO:0000313" key="5">
    <source>
        <dbReference type="EMBL" id="SNS86904.1"/>
    </source>
</evidence>
<protein>
    <submittedName>
        <fullName evidence="5">Transcriptional regulator, ArsR family</fullName>
    </submittedName>
</protein>
<dbReference type="InterPro" id="IPR011991">
    <property type="entry name" value="ArsR-like_HTH"/>
</dbReference>
<evidence type="ECO:0000313" key="6">
    <source>
        <dbReference type="Proteomes" id="UP000198373"/>
    </source>
</evidence>
<dbReference type="SUPFAM" id="SSF46785">
    <property type="entry name" value="Winged helix' DNA-binding domain"/>
    <property type="match status" value="1"/>
</dbReference>
<dbReference type="Pfam" id="PF01022">
    <property type="entry name" value="HTH_5"/>
    <property type="match status" value="1"/>
</dbReference>
<dbReference type="EMBL" id="FZOO01000009">
    <property type="protein sequence ID" value="SNS86904.1"/>
    <property type="molecule type" value="Genomic_DNA"/>
</dbReference>
<keyword evidence="6" id="KW-1185">Reference proteome</keyword>
<gene>
    <name evidence="5" type="ORF">SAMN06893096_109136</name>
</gene>
<dbReference type="InterPro" id="IPR036390">
    <property type="entry name" value="WH_DNA-bd_sf"/>
</dbReference>
<feature type="domain" description="HTH arsR-type" evidence="4">
    <location>
        <begin position="27"/>
        <end position="121"/>
    </location>
</feature>
<keyword evidence="2" id="KW-0238">DNA-binding</keyword>
<dbReference type="InterPro" id="IPR001845">
    <property type="entry name" value="HTH_ArsR_DNA-bd_dom"/>
</dbReference>
<dbReference type="Gene3D" id="1.10.10.10">
    <property type="entry name" value="Winged helix-like DNA-binding domain superfamily/Winged helix DNA-binding domain"/>
    <property type="match status" value="1"/>
</dbReference>
<dbReference type="PRINTS" id="PR00778">
    <property type="entry name" value="HTHARSR"/>
</dbReference>
<dbReference type="Proteomes" id="UP000198373">
    <property type="component" value="Unassembled WGS sequence"/>
</dbReference>
<evidence type="ECO:0000256" key="2">
    <source>
        <dbReference type="ARBA" id="ARBA00023125"/>
    </source>
</evidence>
<dbReference type="PROSITE" id="PS50987">
    <property type="entry name" value="HTH_ARSR_2"/>
    <property type="match status" value="1"/>
</dbReference>
<dbReference type="GO" id="GO:0003700">
    <property type="term" value="F:DNA-binding transcription factor activity"/>
    <property type="evidence" value="ECO:0007669"/>
    <property type="project" value="InterPro"/>
</dbReference>
<organism evidence="5 6">
    <name type="scientific">Geodermatophilus pulveris</name>
    <dbReference type="NCBI Taxonomy" id="1564159"/>
    <lineage>
        <taxon>Bacteria</taxon>
        <taxon>Bacillati</taxon>
        <taxon>Actinomycetota</taxon>
        <taxon>Actinomycetes</taxon>
        <taxon>Geodermatophilales</taxon>
        <taxon>Geodermatophilaceae</taxon>
        <taxon>Geodermatophilus</taxon>
    </lineage>
</organism>
<keyword evidence="3" id="KW-0804">Transcription</keyword>
<dbReference type="CDD" id="cd00090">
    <property type="entry name" value="HTH_ARSR"/>
    <property type="match status" value="1"/>
</dbReference>
<evidence type="ECO:0000256" key="3">
    <source>
        <dbReference type="ARBA" id="ARBA00023163"/>
    </source>
</evidence>
<name>A0A239I3H7_9ACTN</name>
<keyword evidence="1" id="KW-0805">Transcription regulation</keyword>